<sequence length="1007" mass="112581">MTSVMAEVGAGQPGGGGGHCKSSHVSNHPSNGANAANAANPVKGSGGGGGHAELMLRGGADLARGVPRFPPGYNANALAPPSTERKTKSREDMHTEGNAAIEEGIPRTRNCSQKKNNHGDERTKDARGSKKIFCINGKKKCAKKSGTQNDCVVNEWDDEQTNCNLKNEEICFFGGDQHSKMDDAHVHGKYKSVSKREGRQGRGKKITSNGHLVRDVKQSAHVGDTPSQKLSDKKDGSAQANHVDRANKPVETSASEQGHANREQQHRGALHRGRRNHYSDAKLGREQPNGNYYDKSDYVKRERVVDHYKKLDGVYPSHSGRRSNRGYHQRGSYRNEPTGRGTTDRWHRYYPKERTSKAAEGGRRDRNGITPNSGHSVLPPLNNPPQGSNMGMKYPNEVVQRGGKEKTTFSHSGEHEKGRQTEVRSVQVDHSADSLQENFAHRNEVPPSKGKTLSQLHRNEKSEEHFTNGLHETSESTPTVENTYLNELSPINMAANGCRGALLEREIEGDQSGPFYIHRGVRNNDVVEVPREEPNWKSTNNHLEKKVGPNEPPSGGGTNQKDTPPMEGSPNANDNLRKLKREEEKKKVMNWKLEEQTLLEEGLRVYKDLKNCPEKWEKVSEIVKTKGPEDCLKRFLYCRFVVLKEKQKMEKELQERQRGEREEPSEVKPSEPNQPNEPNDPNEEGSEQANEELEQDIDSDDMNINNNANITGKSLVLGNVHIKNISLYKAVQLKLQLLCTRCCNTFDVTTTSKDAPQLVCTCANCSSSAVVEVYRNICFMENSCVCVLKFNQCSLMDLLSGDYSVNCESCGRKSILKNVTSGKEMHANCQKCFTKLEFKYSGFSFDEIVSANNAAIKKIDEMINKLFTKKKSSKKAVAAPNNLKIEKCKNVIKVNNIEVKDGACKHFKKSHRLFKFPCCNKIFPCPTCHDLNSNHECGIAKRVICGFCFREFDDDDVCVCQRDKKAKKGGNFWEGGKGCRNAVALSRNDSKKYKLLNRQTVQKKKKK</sequence>
<dbReference type="Gene3D" id="1.10.10.60">
    <property type="entry name" value="Homeodomain-like"/>
    <property type="match status" value="1"/>
</dbReference>
<protein>
    <submittedName>
        <fullName evidence="7">Zinc finger protein, putative</fullName>
    </submittedName>
</protein>
<evidence type="ECO:0000256" key="2">
    <source>
        <dbReference type="ARBA" id="ARBA00022771"/>
    </source>
</evidence>
<evidence type="ECO:0000313" key="8">
    <source>
        <dbReference type="Proteomes" id="UP000220605"/>
    </source>
</evidence>
<feature type="compositionally biased region" description="Basic and acidic residues" evidence="5">
    <location>
        <begin position="83"/>
        <end position="95"/>
    </location>
</feature>
<feature type="compositionally biased region" description="Basic and acidic residues" evidence="5">
    <location>
        <begin position="230"/>
        <end position="248"/>
    </location>
</feature>
<dbReference type="VEuPathDB" id="PlasmoDB:PVX_099985"/>
<evidence type="ECO:0000256" key="3">
    <source>
        <dbReference type="ARBA" id="ARBA00022833"/>
    </source>
</evidence>
<name>A0A564ZU36_PLAVI</name>
<feature type="region of interest" description="Disordered" evidence="5">
    <location>
        <begin position="312"/>
        <end position="425"/>
    </location>
</feature>
<proteinExistence type="predicted"/>
<dbReference type="VEuPathDB" id="PlasmoDB:PVP01_0729000"/>
<accession>A0A564ZU36</accession>
<dbReference type="PROSITE" id="PS51266">
    <property type="entry name" value="ZF_CHY"/>
    <property type="match status" value="1"/>
</dbReference>
<feature type="region of interest" description="Disordered" evidence="5">
    <location>
        <begin position="67"/>
        <end position="126"/>
    </location>
</feature>
<dbReference type="SUPFAM" id="SSF161219">
    <property type="entry name" value="CHY zinc finger-like"/>
    <property type="match status" value="1"/>
</dbReference>
<dbReference type="InterPro" id="IPR037274">
    <property type="entry name" value="Znf_CHY_sf"/>
</dbReference>
<reference evidence="8" key="1">
    <citation type="submission" date="2016-07" db="EMBL/GenBank/DDBJ databases">
        <authorList>
            <consortium name="Pathogen Informatics"/>
        </authorList>
    </citation>
    <scope>NUCLEOTIDE SEQUENCE [LARGE SCALE GENOMIC DNA]</scope>
</reference>
<dbReference type="CDD" id="cd00167">
    <property type="entry name" value="SANT"/>
    <property type="match status" value="1"/>
</dbReference>
<dbReference type="InterPro" id="IPR001005">
    <property type="entry name" value="SANT/Myb"/>
</dbReference>
<dbReference type="VEuPathDB" id="PlasmoDB:PVPAM_070036500"/>
<keyword evidence="1" id="KW-0479">Metal-binding</keyword>
<feature type="region of interest" description="Disordered" evidence="5">
    <location>
        <begin position="652"/>
        <end position="693"/>
    </location>
</feature>
<evidence type="ECO:0000256" key="5">
    <source>
        <dbReference type="SAM" id="MobiDB-lite"/>
    </source>
</evidence>
<feature type="compositionally biased region" description="Basic and acidic residues" evidence="5">
    <location>
        <begin position="117"/>
        <end position="126"/>
    </location>
</feature>
<evidence type="ECO:0000259" key="6">
    <source>
        <dbReference type="PROSITE" id="PS51266"/>
    </source>
</evidence>
<dbReference type="InterPro" id="IPR008913">
    <property type="entry name" value="Znf_CHY"/>
</dbReference>
<feature type="compositionally biased region" description="Basic residues" evidence="5">
    <location>
        <begin position="319"/>
        <end position="328"/>
    </location>
</feature>
<feature type="compositionally biased region" description="Basic and acidic residues" evidence="5">
    <location>
        <begin position="342"/>
        <end position="367"/>
    </location>
</feature>
<dbReference type="GO" id="GO:0008270">
    <property type="term" value="F:zinc ion binding"/>
    <property type="evidence" value="ECO:0007669"/>
    <property type="project" value="UniProtKB-KW"/>
</dbReference>
<organism evidence="7 8">
    <name type="scientific">Plasmodium vivax</name>
    <name type="common">malaria parasite P. vivax</name>
    <dbReference type="NCBI Taxonomy" id="5855"/>
    <lineage>
        <taxon>Eukaryota</taxon>
        <taxon>Sar</taxon>
        <taxon>Alveolata</taxon>
        <taxon>Apicomplexa</taxon>
        <taxon>Aconoidasida</taxon>
        <taxon>Haemosporida</taxon>
        <taxon>Plasmodiidae</taxon>
        <taxon>Plasmodium</taxon>
        <taxon>Plasmodium (Plasmodium)</taxon>
    </lineage>
</organism>
<feature type="region of interest" description="Disordered" evidence="5">
    <location>
        <begin position="534"/>
        <end position="577"/>
    </location>
</feature>
<gene>
    <name evidence="7" type="ORF">PVP01_0729000</name>
</gene>
<dbReference type="EMBL" id="LT635618">
    <property type="protein sequence ID" value="VUZ94934.1"/>
    <property type="molecule type" value="Genomic_DNA"/>
</dbReference>
<feature type="compositionally biased region" description="Basic and acidic residues" evidence="5">
    <location>
        <begin position="402"/>
        <end position="422"/>
    </location>
</feature>
<feature type="region of interest" description="Disordered" evidence="5">
    <location>
        <begin position="1"/>
        <end position="52"/>
    </location>
</feature>
<feature type="compositionally biased region" description="Basic and acidic residues" evidence="5">
    <location>
        <begin position="652"/>
        <end position="669"/>
    </location>
</feature>
<feature type="compositionally biased region" description="Acidic residues" evidence="5">
    <location>
        <begin position="680"/>
        <end position="693"/>
    </location>
</feature>
<dbReference type="OrthoDB" id="411372at2759"/>
<feature type="region of interest" description="Disordered" evidence="5">
    <location>
        <begin position="186"/>
        <end position="295"/>
    </location>
</feature>
<dbReference type="Proteomes" id="UP000220605">
    <property type="component" value="Chromosome 7"/>
</dbReference>
<dbReference type="AlphaFoldDB" id="A0A564ZU36"/>
<evidence type="ECO:0000313" key="7">
    <source>
        <dbReference type="EMBL" id="VUZ94934.1"/>
    </source>
</evidence>
<evidence type="ECO:0000256" key="1">
    <source>
        <dbReference type="ARBA" id="ARBA00022723"/>
    </source>
</evidence>
<feature type="compositionally biased region" description="Polar residues" evidence="5">
    <location>
        <begin position="23"/>
        <end position="32"/>
    </location>
</feature>
<keyword evidence="3" id="KW-0862">Zinc</keyword>
<feature type="domain" description="CHY-type" evidence="6">
    <location>
        <begin position="897"/>
        <end position="962"/>
    </location>
</feature>
<dbReference type="VEuPathDB" id="PlasmoDB:PVW1_070035700"/>
<keyword evidence="2 4" id="KW-0863">Zinc-finger</keyword>
<evidence type="ECO:0000256" key="4">
    <source>
        <dbReference type="PROSITE-ProRule" id="PRU00601"/>
    </source>
</evidence>